<keyword evidence="8 9" id="KW-0131">Cell cycle</keyword>
<sequence>MADFEASLQGFLNHIAISRTGSKDTRDAYGRDVRRFLDYLTSIGITDFEDVDRLIVSDYLTKLRSGEIGGKPLSNASYSRNLSSLRSYFRYLNKYEGVQQNPVSLFKGASSHRKLPEYLTFDQMEQLLNSFDLSDPIQVRNRCMIEVMYACGLRVSECAGLKIEDIDLSSRTLKVFGKESKERMVPFYPRCGQLIELYLNEARPQFVKTEHPYLFVNTRGKKVSSRSIEQMVDQAAINANLPMHVHPHMIRHSFATHLLDNGADLRVVQELLGHENLGTTQIYTHVTQDRMRKVVDKAHPFSRHAE</sequence>
<organism evidence="12 13">
    <name type="scientific">Stecheria intestinalis</name>
    <dbReference type="NCBI Taxonomy" id="2606630"/>
    <lineage>
        <taxon>Bacteria</taxon>
        <taxon>Bacillati</taxon>
        <taxon>Bacillota</taxon>
        <taxon>Erysipelotrichia</taxon>
        <taxon>Erysipelotrichales</taxon>
        <taxon>Erysipelotrichaceae</taxon>
        <taxon>Stecheria</taxon>
    </lineage>
</organism>
<feature type="active site" evidence="9">
    <location>
        <position position="248"/>
    </location>
</feature>
<comment type="similarity">
    <text evidence="9">Belongs to the 'phage' integrase family. XerC subfamily.</text>
</comment>
<dbReference type="CDD" id="cd00798">
    <property type="entry name" value="INT_XerDC_C"/>
    <property type="match status" value="1"/>
</dbReference>
<feature type="active site" evidence="9">
    <location>
        <position position="154"/>
    </location>
</feature>
<evidence type="ECO:0000256" key="5">
    <source>
        <dbReference type="ARBA" id="ARBA00022908"/>
    </source>
</evidence>
<feature type="active site" evidence="9">
    <location>
        <position position="251"/>
    </location>
</feature>
<comment type="caution">
    <text evidence="12">The sequence shown here is derived from an EMBL/GenBank/DDBJ whole genome shotgun (WGS) entry which is preliminary data.</text>
</comment>
<dbReference type="SUPFAM" id="SSF56349">
    <property type="entry name" value="DNA breaking-rejoining enzymes"/>
    <property type="match status" value="1"/>
</dbReference>
<keyword evidence="3 9" id="KW-0132">Cell division</keyword>
<keyword evidence="7 9" id="KW-0233">DNA recombination</keyword>
<dbReference type="InterPro" id="IPR050090">
    <property type="entry name" value="Tyrosine_recombinase_XerCD"/>
</dbReference>
<dbReference type="GO" id="GO:0007059">
    <property type="term" value="P:chromosome segregation"/>
    <property type="evidence" value="ECO:0007669"/>
    <property type="project" value="UniProtKB-UniRule"/>
</dbReference>
<proteinExistence type="inferred from homology"/>
<dbReference type="RefSeq" id="WP_154505329.1">
    <property type="nucleotide sequence ID" value="NZ_VUMN01000024.1"/>
</dbReference>
<gene>
    <name evidence="9" type="primary">xerC</name>
    <name evidence="12" type="ORF">FYJ51_09750</name>
</gene>
<keyword evidence="4 9" id="KW-0159">Chromosome partition</keyword>
<dbReference type="Pfam" id="PF00589">
    <property type="entry name" value="Phage_integrase"/>
    <property type="match status" value="1"/>
</dbReference>
<protein>
    <recommendedName>
        <fullName evidence="9">Tyrosine recombinase XerC</fullName>
    </recommendedName>
</protein>
<dbReference type="GO" id="GO:0006313">
    <property type="term" value="P:DNA transposition"/>
    <property type="evidence" value="ECO:0007669"/>
    <property type="project" value="UniProtKB-UniRule"/>
</dbReference>
<evidence type="ECO:0000256" key="1">
    <source>
        <dbReference type="ARBA" id="ARBA00004496"/>
    </source>
</evidence>
<dbReference type="GO" id="GO:0009037">
    <property type="term" value="F:tyrosine-based site-specific recombinase activity"/>
    <property type="evidence" value="ECO:0007669"/>
    <property type="project" value="UniProtKB-UniRule"/>
</dbReference>
<comment type="function">
    <text evidence="9">Site-specific tyrosine recombinase, which acts by catalyzing the cutting and rejoining of the recombining DNA molecules. The XerC-XerD complex is essential to convert dimers of the bacterial chromosome into monomers to permit their segregation at cell division. It also contributes to the segregational stability of plasmids.</text>
</comment>
<comment type="subunit">
    <text evidence="9">Forms a cyclic heterotetrameric complex composed of two molecules of XerC and two molecules of XerD.</text>
</comment>
<dbReference type="InterPro" id="IPR023009">
    <property type="entry name" value="Tyrosine_recombinase_XerC/XerD"/>
</dbReference>
<keyword evidence="2 9" id="KW-0963">Cytoplasm</keyword>
<feature type="active site" evidence="9">
    <location>
        <position position="274"/>
    </location>
</feature>
<evidence type="ECO:0000259" key="10">
    <source>
        <dbReference type="PROSITE" id="PS51898"/>
    </source>
</evidence>
<name>A0A7X2TFZ3_9FIRM</name>
<evidence type="ECO:0000256" key="4">
    <source>
        <dbReference type="ARBA" id="ARBA00022829"/>
    </source>
</evidence>
<keyword evidence="6 9" id="KW-0238">DNA-binding</keyword>
<feature type="active site" description="O-(3'-phospho-DNA)-tyrosine intermediate" evidence="9">
    <location>
        <position position="283"/>
    </location>
</feature>
<dbReference type="Gene3D" id="1.10.443.10">
    <property type="entry name" value="Intergrase catalytic core"/>
    <property type="match status" value="1"/>
</dbReference>
<dbReference type="InterPro" id="IPR011010">
    <property type="entry name" value="DNA_brk_join_enz"/>
</dbReference>
<dbReference type="GO" id="GO:0003677">
    <property type="term" value="F:DNA binding"/>
    <property type="evidence" value="ECO:0007669"/>
    <property type="project" value="UniProtKB-UniRule"/>
</dbReference>
<keyword evidence="5 9" id="KW-0229">DNA integration</keyword>
<dbReference type="PROSITE" id="PS51900">
    <property type="entry name" value="CB"/>
    <property type="match status" value="1"/>
</dbReference>
<dbReference type="GO" id="GO:0051301">
    <property type="term" value="P:cell division"/>
    <property type="evidence" value="ECO:0007669"/>
    <property type="project" value="UniProtKB-KW"/>
</dbReference>
<dbReference type="Pfam" id="PF02899">
    <property type="entry name" value="Phage_int_SAM_1"/>
    <property type="match status" value="1"/>
</dbReference>
<evidence type="ECO:0000259" key="11">
    <source>
        <dbReference type="PROSITE" id="PS51900"/>
    </source>
</evidence>
<dbReference type="PROSITE" id="PS51898">
    <property type="entry name" value="TYR_RECOMBINASE"/>
    <property type="match status" value="1"/>
</dbReference>
<dbReference type="EMBL" id="VUMN01000024">
    <property type="protein sequence ID" value="MSS59177.1"/>
    <property type="molecule type" value="Genomic_DNA"/>
</dbReference>
<dbReference type="NCBIfam" id="NF001399">
    <property type="entry name" value="PRK00283.1"/>
    <property type="match status" value="1"/>
</dbReference>
<dbReference type="Gene3D" id="1.10.150.130">
    <property type="match status" value="1"/>
</dbReference>
<evidence type="ECO:0000313" key="12">
    <source>
        <dbReference type="EMBL" id="MSS59177.1"/>
    </source>
</evidence>
<accession>A0A7X2TFZ3</accession>
<feature type="domain" description="Core-binding (CB)" evidence="11">
    <location>
        <begin position="2"/>
        <end position="93"/>
    </location>
</feature>
<evidence type="ECO:0000256" key="3">
    <source>
        <dbReference type="ARBA" id="ARBA00022618"/>
    </source>
</evidence>
<evidence type="ECO:0000256" key="2">
    <source>
        <dbReference type="ARBA" id="ARBA00022490"/>
    </source>
</evidence>
<dbReference type="AlphaFoldDB" id="A0A7X2TFZ3"/>
<dbReference type="InterPro" id="IPR013762">
    <property type="entry name" value="Integrase-like_cat_sf"/>
</dbReference>
<dbReference type="InterPro" id="IPR002104">
    <property type="entry name" value="Integrase_catalytic"/>
</dbReference>
<keyword evidence="13" id="KW-1185">Reference proteome</keyword>
<dbReference type="InterPro" id="IPR010998">
    <property type="entry name" value="Integrase_recombinase_N"/>
</dbReference>
<evidence type="ECO:0000256" key="6">
    <source>
        <dbReference type="ARBA" id="ARBA00023125"/>
    </source>
</evidence>
<evidence type="ECO:0000313" key="13">
    <source>
        <dbReference type="Proteomes" id="UP000461880"/>
    </source>
</evidence>
<evidence type="ECO:0000256" key="7">
    <source>
        <dbReference type="ARBA" id="ARBA00023172"/>
    </source>
</evidence>
<evidence type="ECO:0000256" key="8">
    <source>
        <dbReference type="ARBA" id="ARBA00023306"/>
    </source>
</evidence>
<feature type="active site" evidence="9">
    <location>
        <position position="178"/>
    </location>
</feature>
<dbReference type="InterPro" id="IPR044068">
    <property type="entry name" value="CB"/>
</dbReference>
<dbReference type="GO" id="GO:0005737">
    <property type="term" value="C:cytoplasm"/>
    <property type="evidence" value="ECO:0007669"/>
    <property type="project" value="UniProtKB-SubCell"/>
</dbReference>
<dbReference type="Proteomes" id="UP000461880">
    <property type="component" value="Unassembled WGS sequence"/>
</dbReference>
<feature type="domain" description="Tyr recombinase" evidence="10">
    <location>
        <begin position="114"/>
        <end position="296"/>
    </location>
</feature>
<dbReference type="PANTHER" id="PTHR30349">
    <property type="entry name" value="PHAGE INTEGRASE-RELATED"/>
    <property type="match status" value="1"/>
</dbReference>
<dbReference type="PANTHER" id="PTHR30349:SF41">
    <property type="entry name" value="INTEGRASE_RECOMBINASE PROTEIN MJ0367-RELATED"/>
    <property type="match status" value="1"/>
</dbReference>
<dbReference type="HAMAP" id="MF_01808">
    <property type="entry name" value="Recomb_XerC_XerD"/>
    <property type="match status" value="1"/>
</dbReference>
<dbReference type="SUPFAM" id="SSF47823">
    <property type="entry name" value="lambda integrase-like, N-terminal domain"/>
    <property type="match status" value="1"/>
</dbReference>
<evidence type="ECO:0000256" key="9">
    <source>
        <dbReference type="HAMAP-Rule" id="MF_01808"/>
    </source>
</evidence>
<dbReference type="InterPro" id="IPR004107">
    <property type="entry name" value="Integrase_SAM-like_N"/>
</dbReference>
<comment type="subcellular location">
    <subcellularLocation>
        <location evidence="1 9">Cytoplasm</location>
    </subcellularLocation>
</comment>
<reference evidence="12 13" key="1">
    <citation type="submission" date="2019-08" db="EMBL/GenBank/DDBJ databases">
        <title>In-depth cultivation of the pig gut microbiome towards novel bacterial diversity and tailored functional studies.</title>
        <authorList>
            <person name="Wylensek D."/>
            <person name="Hitch T.C.A."/>
            <person name="Clavel T."/>
        </authorList>
    </citation>
    <scope>NUCLEOTIDE SEQUENCE [LARGE SCALE GENOMIC DNA]</scope>
    <source>
        <strain evidence="12 13">Oil+RF-744-GAM-WT-6</strain>
    </source>
</reference>